<dbReference type="EMBL" id="UINC01007516">
    <property type="protein sequence ID" value="SVA33757.1"/>
    <property type="molecule type" value="Genomic_DNA"/>
</dbReference>
<accession>A0A381V274</accession>
<name>A0A381V274_9ZZZZ</name>
<protein>
    <submittedName>
        <fullName evidence="1">Uncharacterized protein</fullName>
    </submittedName>
</protein>
<reference evidence="1" key="1">
    <citation type="submission" date="2018-05" db="EMBL/GenBank/DDBJ databases">
        <authorList>
            <person name="Lanie J.A."/>
            <person name="Ng W.-L."/>
            <person name="Kazmierczak K.M."/>
            <person name="Andrzejewski T.M."/>
            <person name="Davidsen T.M."/>
            <person name="Wayne K.J."/>
            <person name="Tettelin H."/>
            <person name="Glass J.I."/>
            <person name="Rusch D."/>
            <person name="Podicherti R."/>
            <person name="Tsui H.-C.T."/>
            <person name="Winkler M.E."/>
        </authorList>
    </citation>
    <scope>NUCLEOTIDE SEQUENCE</scope>
</reference>
<evidence type="ECO:0000313" key="1">
    <source>
        <dbReference type="EMBL" id="SVA33757.1"/>
    </source>
</evidence>
<organism evidence="1">
    <name type="scientific">marine metagenome</name>
    <dbReference type="NCBI Taxonomy" id="408172"/>
    <lineage>
        <taxon>unclassified sequences</taxon>
        <taxon>metagenomes</taxon>
        <taxon>ecological metagenomes</taxon>
    </lineage>
</organism>
<gene>
    <name evidence="1" type="ORF">METZ01_LOCUS86611</name>
</gene>
<dbReference type="AlphaFoldDB" id="A0A381V274"/>
<sequence length="24" mass="2649">MKSKAILGEIINAKSNKEVALLYD</sequence>
<proteinExistence type="predicted"/>